<proteinExistence type="predicted"/>
<accession>A0A218ZET5</accession>
<dbReference type="InParanoid" id="A0A218ZET5"/>
<keyword evidence="2" id="KW-1185">Reference proteome</keyword>
<sequence length="86" mass="9719">MPAINLAGRLQKYGSLMMMVTHRNGQKTKQVLLPVDDWDVELQTPAQQDSVFLELTQIQMIAYNFRTIPSPAAYEGMGSIEGHLRK</sequence>
<evidence type="ECO:0000313" key="2">
    <source>
        <dbReference type="Proteomes" id="UP000242519"/>
    </source>
</evidence>
<evidence type="ECO:0000313" key="1">
    <source>
        <dbReference type="EMBL" id="OWP05676.1"/>
    </source>
</evidence>
<dbReference type="Proteomes" id="UP000242519">
    <property type="component" value="Unassembled WGS sequence"/>
</dbReference>
<comment type="caution">
    <text evidence="1">The sequence shown here is derived from an EMBL/GenBank/DDBJ whole genome shotgun (WGS) entry which is preliminary data.</text>
</comment>
<name>A0A218ZET5_9HELO</name>
<protein>
    <submittedName>
        <fullName evidence="1">Uncharacterized protein</fullName>
    </submittedName>
</protein>
<organism evidence="1 2">
    <name type="scientific">Diplocarpon coronariae</name>
    <dbReference type="NCBI Taxonomy" id="2795749"/>
    <lineage>
        <taxon>Eukaryota</taxon>
        <taxon>Fungi</taxon>
        <taxon>Dikarya</taxon>
        <taxon>Ascomycota</taxon>
        <taxon>Pezizomycotina</taxon>
        <taxon>Leotiomycetes</taxon>
        <taxon>Helotiales</taxon>
        <taxon>Drepanopezizaceae</taxon>
        <taxon>Diplocarpon</taxon>
    </lineage>
</organism>
<gene>
    <name evidence="1" type="ORF">B2J93_1725</name>
</gene>
<dbReference type="AlphaFoldDB" id="A0A218ZET5"/>
<dbReference type="EMBL" id="MZNU01000061">
    <property type="protein sequence ID" value="OWP05676.1"/>
    <property type="molecule type" value="Genomic_DNA"/>
</dbReference>
<reference evidence="1 2" key="1">
    <citation type="submission" date="2017-04" db="EMBL/GenBank/DDBJ databases">
        <title>Draft genome sequence of Marssonina coronaria NL1: causal agent of apple blotch.</title>
        <authorList>
            <person name="Cheng Q."/>
        </authorList>
    </citation>
    <scope>NUCLEOTIDE SEQUENCE [LARGE SCALE GENOMIC DNA]</scope>
    <source>
        <strain evidence="1 2">NL1</strain>
    </source>
</reference>